<keyword evidence="2" id="KW-0433">Leucine-rich repeat</keyword>
<dbReference type="GO" id="GO:0006913">
    <property type="term" value="P:nucleocytoplasmic transport"/>
    <property type="evidence" value="ECO:0007669"/>
    <property type="project" value="TreeGrafter"/>
</dbReference>
<feature type="region of interest" description="Disordered" evidence="4">
    <location>
        <begin position="303"/>
        <end position="351"/>
    </location>
</feature>
<reference evidence="5 6" key="1">
    <citation type="submission" date="2016-07" db="EMBL/GenBank/DDBJ databases">
        <title>Pervasive Adenine N6-methylation of Active Genes in Fungi.</title>
        <authorList>
            <consortium name="DOE Joint Genome Institute"/>
            <person name="Mondo S.J."/>
            <person name="Dannebaum R.O."/>
            <person name="Kuo R.C."/>
            <person name="Labutti K."/>
            <person name="Haridas S."/>
            <person name="Kuo A."/>
            <person name="Salamov A."/>
            <person name="Ahrendt S.R."/>
            <person name="Lipzen A."/>
            <person name="Sullivan W."/>
            <person name="Andreopoulos W.B."/>
            <person name="Clum A."/>
            <person name="Lindquist E."/>
            <person name="Daum C."/>
            <person name="Ramamoorthy G.K."/>
            <person name="Gryganskyi A."/>
            <person name="Culley D."/>
            <person name="Magnuson J.K."/>
            <person name="James T.Y."/>
            <person name="O'Malley M.A."/>
            <person name="Stajich J.E."/>
            <person name="Spatafora J.W."/>
            <person name="Visel A."/>
            <person name="Grigoriev I.V."/>
        </authorList>
    </citation>
    <scope>NUCLEOTIDE SEQUENCE [LARGE SCALE GENOMIC DNA]</scope>
    <source>
        <strain evidence="5 6">PL171</strain>
    </source>
</reference>
<keyword evidence="6" id="KW-1185">Reference proteome</keyword>
<dbReference type="GO" id="GO:0048471">
    <property type="term" value="C:perinuclear region of cytoplasm"/>
    <property type="evidence" value="ECO:0007669"/>
    <property type="project" value="TreeGrafter"/>
</dbReference>
<dbReference type="AlphaFoldDB" id="A0A1Y2HLL6"/>
<accession>A0A1Y2HLL6</accession>
<feature type="compositionally biased region" description="Acidic residues" evidence="4">
    <location>
        <begin position="308"/>
        <end position="342"/>
    </location>
</feature>
<keyword evidence="3" id="KW-0677">Repeat</keyword>
<dbReference type="InterPro" id="IPR032675">
    <property type="entry name" value="LRR_dom_sf"/>
</dbReference>
<keyword evidence="1" id="KW-0343">GTPase activation</keyword>
<sequence length="351" mass="37665">MTSLDISGQGLKLDTQADVAHLLSQLAALPDLEHINLSGNTFGVAACQALGAALADKRRCAFLIPLPVEVLDLSDNAFGPAGANPLVPFLTQTRSLKELRLNNNGLGISGGTTIAKALIDQANAYSSDSPSPLRVFVAGRNRLENGSMPLLSQAFAAHAHLEHIQMPQNGIRPEGIATLVTSLTSSATLRVLDLQDNTFTKVGAKALANALAAWPRLEVLHLGDCLVGTKGTKLVMRALVKANVHLRKLHLGFNEMNGEAASEVAKYVTALGEKLELLELNGNVFDGEGEEAEEVKEALAKWGKDEGVLDELDEMEEPDSEAEEEEDESEAEEQQGEEEEELLEKMEKMGI</sequence>
<dbReference type="PANTHER" id="PTHR24113:SF12">
    <property type="entry name" value="RAN GTPASE-ACTIVATING PROTEIN 1"/>
    <property type="match status" value="1"/>
</dbReference>
<dbReference type="GO" id="GO:0005096">
    <property type="term" value="F:GTPase activator activity"/>
    <property type="evidence" value="ECO:0007669"/>
    <property type="project" value="UniProtKB-KW"/>
</dbReference>
<dbReference type="InterPro" id="IPR001611">
    <property type="entry name" value="Leu-rich_rpt"/>
</dbReference>
<evidence type="ECO:0000256" key="3">
    <source>
        <dbReference type="ARBA" id="ARBA00022737"/>
    </source>
</evidence>
<proteinExistence type="predicted"/>
<dbReference type="EMBL" id="MCFL01000022">
    <property type="protein sequence ID" value="ORZ35488.1"/>
    <property type="molecule type" value="Genomic_DNA"/>
</dbReference>
<dbReference type="STRING" id="765915.A0A1Y2HLL6"/>
<dbReference type="Proteomes" id="UP000193411">
    <property type="component" value="Unassembled WGS sequence"/>
</dbReference>
<dbReference type="SUPFAM" id="SSF52047">
    <property type="entry name" value="RNI-like"/>
    <property type="match status" value="1"/>
</dbReference>
<organism evidence="5 6">
    <name type="scientific">Catenaria anguillulae PL171</name>
    <dbReference type="NCBI Taxonomy" id="765915"/>
    <lineage>
        <taxon>Eukaryota</taxon>
        <taxon>Fungi</taxon>
        <taxon>Fungi incertae sedis</taxon>
        <taxon>Blastocladiomycota</taxon>
        <taxon>Blastocladiomycetes</taxon>
        <taxon>Blastocladiales</taxon>
        <taxon>Catenariaceae</taxon>
        <taxon>Catenaria</taxon>
    </lineage>
</organism>
<evidence type="ECO:0000256" key="4">
    <source>
        <dbReference type="SAM" id="MobiDB-lite"/>
    </source>
</evidence>
<dbReference type="Pfam" id="PF13516">
    <property type="entry name" value="LRR_6"/>
    <property type="match status" value="4"/>
</dbReference>
<dbReference type="Gene3D" id="3.80.10.10">
    <property type="entry name" value="Ribonuclease Inhibitor"/>
    <property type="match status" value="1"/>
</dbReference>
<dbReference type="OrthoDB" id="184583at2759"/>
<evidence type="ECO:0000313" key="6">
    <source>
        <dbReference type="Proteomes" id="UP000193411"/>
    </source>
</evidence>
<gene>
    <name evidence="5" type="ORF">BCR44DRAFT_1434330</name>
</gene>
<dbReference type="GO" id="GO:0031267">
    <property type="term" value="F:small GTPase binding"/>
    <property type="evidence" value="ECO:0007669"/>
    <property type="project" value="TreeGrafter"/>
</dbReference>
<dbReference type="PANTHER" id="PTHR24113">
    <property type="entry name" value="RAN GTPASE-ACTIVATING PROTEIN 1"/>
    <property type="match status" value="1"/>
</dbReference>
<dbReference type="InterPro" id="IPR027038">
    <property type="entry name" value="RanGap"/>
</dbReference>
<evidence type="ECO:0008006" key="7">
    <source>
        <dbReference type="Google" id="ProtNLM"/>
    </source>
</evidence>
<evidence type="ECO:0000256" key="1">
    <source>
        <dbReference type="ARBA" id="ARBA00022468"/>
    </source>
</evidence>
<evidence type="ECO:0000313" key="5">
    <source>
        <dbReference type="EMBL" id="ORZ35488.1"/>
    </source>
</evidence>
<evidence type="ECO:0000256" key="2">
    <source>
        <dbReference type="ARBA" id="ARBA00022614"/>
    </source>
</evidence>
<dbReference type="GO" id="GO:0005634">
    <property type="term" value="C:nucleus"/>
    <property type="evidence" value="ECO:0007669"/>
    <property type="project" value="TreeGrafter"/>
</dbReference>
<comment type="caution">
    <text evidence="5">The sequence shown here is derived from an EMBL/GenBank/DDBJ whole genome shotgun (WGS) entry which is preliminary data.</text>
</comment>
<dbReference type="GO" id="GO:0005829">
    <property type="term" value="C:cytosol"/>
    <property type="evidence" value="ECO:0007669"/>
    <property type="project" value="TreeGrafter"/>
</dbReference>
<name>A0A1Y2HLL6_9FUNG</name>
<dbReference type="SMART" id="SM00368">
    <property type="entry name" value="LRR_RI"/>
    <property type="match status" value="8"/>
</dbReference>
<protein>
    <recommendedName>
        <fullName evidence="7">RNI-like protein</fullName>
    </recommendedName>
</protein>